<dbReference type="Proteomes" id="UP000054270">
    <property type="component" value="Unassembled WGS sequence"/>
</dbReference>
<evidence type="ECO:0000313" key="1">
    <source>
        <dbReference type="EMBL" id="KJA19118.1"/>
    </source>
</evidence>
<dbReference type="AlphaFoldDB" id="A0A0D2M7C5"/>
<accession>A0A0D2M7C5</accession>
<sequence length="71" mass="7953">MFKKGVEKGPSVECDLCGGMFVSPSSRFFGTPLSLAIDFDLSPACPHLNLSHCRRPRKEHDSHRRKKCHGI</sequence>
<gene>
    <name evidence="1" type="ORF">HYPSUDRAFT_905572</name>
</gene>
<protein>
    <submittedName>
        <fullName evidence="1">Uncharacterized protein</fullName>
    </submittedName>
</protein>
<evidence type="ECO:0000313" key="2">
    <source>
        <dbReference type="Proteomes" id="UP000054270"/>
    </source>
</evidence>
<proteinExistence type="predicted"/>
<name>A0A0D2M7C5_HYPSF</name>
<keyword evidence="2" id="KW-1185">Reference proteome</keyword>
<organism evidence="1 2">
    <name type="scientific">Hypholoma sublateritium (strain FD-334 SS-4)</name>
    <dbReference type="NCBI Taxonomy" id="945553"/>
    <lineage>
        <taxon>Eukaryota</taxon>
        <taxon>Fungi</taxon>
        <taxon>Dikarya</taxon>
        <taxon>Basidiomycota</taxon>
        <taxon>Agaricomycotina</taxon>
        <taxon>Agaricomycetes</taxon>
        <taxon>Agaricomycetidae</taxon>
        <taxon>Agaricales</taxon>
        <taxon>Agaricineae</taxon>
        <taxon>Strophariaceae</taxon>
        <taxon>Hypholoma</taxon>
    </lineage>
</organism>
<dbReference type="EMBL" id="KN817581">
    <property type="protein sequence ID" value="KJA19118.1"/>
    <property type="molecule type" value="Genomic_DNA"/>
</dbReference>
<reference evidence="2" key="1">
    <citation type="submission" date="2014-04" db="EMBL/GenBank/DDBJ databases">
        <title>Evolutionary Origins and Diversification of the Mycorrhizal Mutualists.</title>
        <authorList>
            <consortium name="DOE Joint Genome Institute"/>
            <consortium name="Mycorrhizal Genomics Consortium"/>
            <person name="Kohler A."/>
            <person name="Kuo A."/>
            <person name="Nagy L.G."/>
            <person name="Floudas D."/>
            <person name="Copeland A."/>
            <person name="Barry K.W."/>
            <person name="Cichocki N."/>
            <person name="Veneault-Fourrey C."/>
            <person name="LaButti K."/>
            <person name="Lindquist E.A."/>
            <person name="Lipzen A."/>
            <person name="Lundell T."/>
            <person name="Morin E."/>
            <person name="Murat C."/>
            <person name="Riley R."/>
            <person name="Ohm R."/>
            <person name="Sun H."/>
            <person name="Tunlid A."/>
            <person name="Henrissat B."/>
            <person name="Grigoriev I.V."/>
            <person name="Hibbett D.S."/>
            <person name="Martin F."/>
        </authorList>
    </citation>
    <scope>NUCLEOTIDE SEQUENCE [LARGE SCALE GENOMIC DNA]</scope>
    <source>
        <strain evidence="2">FD-334 SS-4</strain>
    </source>
</reference>